<dbReference type="Proteomes" id="UP000094412">
    <property type="component" value="Unassembled WGS sequence"/>
</dbReference>
<dbReference type="EMBL" id="MDEO01000035">
    <property type="protein sequence ID" value="OCX14499.1"/>
    <property type="molecule type" value="Genomic_DNA"/>
</dbReference>
<dbReference type="RefSeq" id="WP_024923721.1">
    <property type="nucleotide sequence ID" value="NZ_MDEO01000035.1"/>
</dbReference>
<evidence type="ECO:0000313" key="3">
    <source>
        <dbReference type="Proteomes" id="UP000094412"/>
    </source>
</evidence>
<dbReference type="SUPFAM" id="SSF46894">
    <property type="entry name" value="C-terminal effector domain of the bipartite response regulators"/>
    <property type="match status" value="1"/>
</dbReference>
<sequence length="399" mass="42367">MDQARLLSSVNRIHAAALAPHEWSLALEDVAELTGGDHAVLVRLPTRTEPGQLLASTRLDVDILARSLSAGAELAAARPSVANATAIARSADREFVSFAAGASPASPLPALRGTTMTRATLISDREFERSGYYNEVVRPMRGFHAALARFGAGDEYALAICRGRSAADFGADEMSGLAALVPHFATALQVQQRLNHAQDSARGLAHLLDRISAALVIVDGEGCVCFVNQRAAAILDRAEGLALQKNRLVATDPGGNRSLQEIFGRLGRLAIHDGSAEIRLRLPREHSRSPLLLSVLPAASFETQGLSHRRAVAAIFITEPDAQVVVDRAALVDVFRLTRREGDVVVLLASGLEIPEIAATLGLGIGAVRNYLKAAYEKTRTHSKAALVALARGFVAPTA</sequence>
<dbReference type="GO" id="GO:0006355">
    <property type="term" value="P:regulation of DNA-templated transcription"/>
    <property type="evidence" value="ECO:0007669"/>
    <property type="project" value="InterPro"/>
</dbReference>
<dbReference type="InterPro" id="IPR016032">
    <property type="entry name" value="Sig_transdc_resp-reg_C-effctor"/>
</dbReference>
<dbReference type="CDD" id="cd06170">
    <property type="entry name" value="LuxR_C_like"/>
    <property type="match status" value="1"/>
</dbReference>
<comment type="caution">
    <text evidence="2">The sequence shown here is derived from an EMBL/GenBank/DDBJ whole genome shotgun (WGS) entry which is preliminary data.</text>
</comment>
<protein>
    <recommendedName>
        <fullName evidence="1">HTH luxR-type domain-containing protein</fullName>
    </recommendedName>
</protein>
<dbReference type="InterPro" id="IPR036388">
    <property type="entry name" value="WH-like_DNA-bd_sf"/>
</dbReference>
<dbReference type="InterPro" id="IPR035965">
    <property type="entry name" value="PAS-like_dom_sf"/>
</dbReference>
<feature type="domain" description="HTH luxR-type" evidence="1">
    <location>
        <begin position="330"/>
        <end position="395"/>
    </location>
</feature>
<dbReference type="SUPFAM" id="SSF55785">
    <property type="entry name" value="PYP-like sensor domain (PAS domain)"/>
    <property type="match status" value="1"/>
</dbReference>
<dbReference type="Pfam" id="PF00196">
    <property type="entry name" value="GerE"/>
    <property type="match status" value="1"/>
</dbReference>
<dbReference type="AlphaFoldDB" id="A0A1C2DIA0"/>
<evidence type="ECO:0000259" key="1">
    <source>
        <dbReference type="PROSITE" id="PS50043"/>
    </source>
</evidence>
<accession>A0A1C2DIA0</accession>
<dbReference type="Gene3D" id="1.10.10.10">
    <property type="entry name" value="Winged helix-like DNA-binding domain superfamily/Winged helix DNA-binding domain"/>
    <property type="match status" value="1"/>
</dbReference>
<dbReference type="PROSITE" id="PS50043">
    <property type="entry name" value="HTH_LUXR_2"/>
    <property type="match status" value="1"/>
</dbReference>
<name>A0A1C2DIA0_9HYPH</name>
<keyword evidence="3" id="KW-1185">Reference proteome</keyword>
<dbReference type="GO" id="GO:0003677">
    <property type="term" value="F:DNA binding"/>
    <property type="evidence" value="ECO:0007669"/>
    <property type="project" value="InterPro"/>
</dbReference>
<organism evidence="2 3">
    <name type="scientific">Mesorhizobium hungaricum</name>
    <dbReference type="NCBI Taxonomy" id="1566387"/>
    <lineage>
        <taxon>Bacteria</taxon>
        <taxon>Pseudomonadati</taxon>
        <taxon>Pseudomonadota</taxon>
        <taxon>Alphaproteobacteria</taxon>
        <taxon>Hyphomicrobiales</taxon>
        <taxon>Phyllobacteriaceae</taxon>
        <taxon>Mesorhizobium</taxon>
    </lineage>
</organism>
<reference evidence="2 3" key="1">
    <citation type="submission" date="2016-08" db="EMBL/GenBank/DDBJ databases">
        <title>Whole genome sequence of Mesorhizobium sp. strain UASWS1009 isolated from industrial sewage.</title>
        <authorList>
            <person name="Crovadore J."/>
            <person name="Calmin G."/>
            <person name="Chablais R."/>
            <person name="Cochard B."/>
            <person name="Lefort F."/>
        </authorList>
    </citation>
    <scope>NUCLEOTIDE SEQUENCE [LARGE SCALE GENOMIC DNA]</scope>
    <source>
        <strain evidence="2 3">UASWS1009</strain>
    </source>
</reference>
<gene>
    <name evidence="2" type="ORF">QV13_18715</name>
</gene>
<dbReference type="STRING" id="1566387.QV13_18715"/>
<evidence type="ECO:0000313" key="2">
    <source>
        <dbReference type="EMBL" id="OCX14499.1"/>
    </source>
</evidence>
<proteinExistence type="predicted"/>
<dbReference type="SMART" id="SM00421">
    <property type="entry name" value="HTH_LUXR"/>
    <property type="match status" value="1"/>
</dbReference>
<dbReference type="OrthoDB" id="4457864at2"/>
<dbReference type="InterPro" id="IPR000792">
    <property type="entry name" value="Tscrpt_reg_LuxR_C"/>
</dbReference>